<accession>A0A4Y7K659</accession>
<keyword evidence="11" id="KW-1185">Reference proteome</keyword>
<comment type="cofactor">
    <cofactor evidence="1">
        <name>Mg(2+)</name>
        <dbReference type="ChEBI" id="CHEBI:18420"/>
    </cofactor>
</comment>
<dbReference type="Gramene" id="RZC67830">
    <property type="protein sequence ID" value="RZC67830"/>
    <property type="gene ID" value="C5167_011517"/>
</dbReference>
<dbReference type="GO" id="GO:0008299">
    <property type="term" value="P:isoprenoid biosynthetic process"/>
    <property type="evidence" value="ECO:0007669"/>
    <property type="project" value="UniProtKB-KW"/>
</dbReference>
<dbReference type="AlphaFoldDB" id="A0A4Y7K659"/>
<dbReference type="STRING" id="3469.A0A4Y7K659"/>
<dbReference type="Proteomes" id="UP000316621">
    <property type="component" value="Chromosome 6"/>
</dbReference>
<dbReference type="GO" id="GO:0005739">
    <property type="term" value="C:mitochondrion"/>
    <property type="evidence" value="ECO:0007669"/>
    <property type="project" value="UniProtKB-SubCell"/>
</dbReference>
<dbReference type="EMBL" id="CM010720">
    <property type="protein sequence ID" value="RZC67830.1"/>
    <property type="molecule type" value="Genomic_DNA"/>
</dbReference>
<evidence type="ECO:0000313" key="10">
    <source>
        <dbReference type="EMBL" id="RZC67830.1"/>
    </source>
</evidence>
<dbReference type="GO" id="GO:0004659">
    <property type="term" value="F:prenyltransferase activity"/>
    <property type="evidence" value="ECO:0007669"/>
    <property type="project" value="InterPro"/>
</dbReference>
<protein>
    <submittedName>
        <fullName evidence="10">Uncharacterized protein</fullName>
    </submittedName>
</protein>
<comment type="subcellular location">
    <subcellularLocation>
        <location evidence="2">Mitochondrion</location>
    </subcellularLocation>
</comment>
<evidence type="ECO:0000256" key="3">
    <source>
        <dbReference type="ARBA" id="ARBA00006706"/>
    </source>
</evidence>
<dbReference type="GO" id="GO:0046872">
    <property type="term" value="F:metal ion binding"/>
    <property type="evidence" value="ECO:0007669"/>
    <property type="project" value="UniProtKB-KW"/>
</dbReference>
<evidence type="ECO:0000256" key="8">
    <source>
        <dbReference type="ARBA" id="ARBA00023229"/>
    </source>
</evidence>
<dbReference type="InterPro" id="IPR000092">
    <property type="entry name" value="Polyprenyl_synt"/>
</dbReference>
<dbReference type="FunFam" id="1.10.600.10:FF:000015">
    <property type="entry name" value="Solanesyl diphosphate synthase 3, chloroplastic/mitochondrial"/>
    <property type="match status" value="1"/>
</dbReference>
<evidence type="ECO:0000256" key="7">
    <source>
        <dbReference type="ARBA" id="ARBA00023128"/>
    </source>
</evidence>
<keyword evidence="7" id="KW-0496">Mitochondrion</keyword>
<dbReference type="Pfam" id="PF00348">
    <property type="entry name" value="polyprenyl_synt"/>
    <property type="match status" value="1"/>
</dbReference>
<dbReference type="GO" id="GO:0006744">
    <property type="term" value="P:ubiquinone biosynthetic process"/>
    <property type="evidence" value="ECO:0007669"/>
    <property type="project" value="TreeGrafter"/>
</dbReference>
<evidence type="ECO:0000256" key="9">
    <source>
        <dbReference type="RuleBase" id="RU004466"/>
    </source>
</evidence>
<gene>
    <name evidence="10" type="ORF">C5167_011517</name>
</gene>
<keyword evidence="8" id="KW-0414">Isoprene biosynthesis</keyword>
<keyword evidence="5" id="KW-0479">Metal-binding</keyword>
<dbReference type="PROSITE" id="PS00444">
    <property type="entry name" value="POLYPRENYL_SYNTHASE_2"/>
    <property type="match status" value="1"/>
</dbReference>
<keyword evidence="6" id="KW-0460">Magnesium</keyword>
<evidence type="ECO:0000256" key="6">
    <source>
        <dbReference type="ARBA" id="ARBA00022842"/>
    </source>
</evidence>
<dbReference type="InterPro" id="IPR033749">
    <property type="entry name" value="Polyprenyl_synt_CS"/>
</dbReference>
<reference evidence="10 11" key="1">
    <citation type="journal article" date="2018" name="Science">
        <title>The opium poppy genome and morphinan production.</title>
        <authorList>
            <person name="Guo L."/>
            <person name="Winzer T."/>
            <person name="Yang X."/>
            <person name="Li Y."/>
            <person name="Ning Z."/>
            <person name="He Z."/>
            <person name="Teodor R."/>
            <person name="Lu Y."/>
            <person name="Bowser T.A."/>
            <person name="Graham I.A."/>
            <person name="Ye K."/>
        </authorList>
    </citation>
    <scope>NUCLEOTIDE SEQUENCE [LARGE SCALE GENOMIC DNA]</scope>
    <source>
        <strain evidence="11">cv. HN1</strain>
        <tissue evidence="10">Leaves</tissue>
    </source>
</reference>
<evidence type="ECO:0000256" key="2">
    <source>
        <dbReference type="ARBA" id="ARBA00004173"/>
    </source>
</evidence>
<dbReference type="GO" id="GO:1990234">
    <property type="term" value="C:transferase complex"/>
    <property type="evidence" value="ECO:0007669"/>
    <property type="project" value="TreeGrafter"/>
</dbReference>
<evidence type="ECO:0000256" key="1">
    <source>
        <dbReference type="ARBA" id="ARBA00001946"/>
    </source>
</evidence>
<evidence type="ECO:0000256" key="5">
    <source>
        <dbReference type="ARBA" id="ARBA00022723"/>
    </source>
</evidence>
<dbReference type="OrthoDB" id="9927103at2759"/>
<dbReference type="CDD" id="cd00685">
    <property type="entry name" value="Trans_IPPS_HT"/>
    <property type="match status" value="1"/>
</dbReference>
<comment type="similarity">
    <text evidence="3 9">Belongs to the FPP/GGPP synthase family.</text>
</comment>
<sequence>MYLRLALRNLSSKTGILSTSSSCLSKTLPEIHRQQPSLLLLLLPKVFVGGDASYGNSHSFHSFRFQVQQGGSSLVEEPVDPFSLVADELSLIGNRLREMVVAEVPKLASAAEYFFKMGVEGKRFRPTVLLLMASALNVSLPGSVPDAVANFSNELRTRQQCITEITEMIHVASLLHDDVLDDADTRRGVRSLNFLMGNKLSVLAGDFLLSRACVALASLKNTEVVTLLATVVEHLVTGETMQMASTSEQRCSMDQYMQKTYYKTASLIANSCKAIALLAGQATDVAMLAYNYGRNLGLAYQLIDDVLDFTGTSASLGKGSLSDIRHGIITAPILFAIEEFPQLQEVINRGFSDPADVDLAIEYLGKSRGIQRAKELATEHANLAASAINSLPQSDDENVRISRRALVDLTHIVITRTK</sequence>
<dbReference type="PANTHER" id="PTHR12001">
    <property type="entry name" value="GERANYLGERANYL PYROPHOSPHATE SYNTHASE"/>
    <property type="match status" value="1"/>
</dbReference>
<dbReference type="SFLD" id="SFLDS00005">
    <property type="entry name" value="Isoprenoid_Synthase_Type_I"/>
    <property type="match status" value="1"/>
</dbReference>
<organism evidence="10 11">
    <name type="scientific">Papaver somniferum</name>
    <name type="common">Opium poppy</name>
    <dbReference type="NCBI Taxonomy" id="3469"/>
    <lineage>
        <taxon>Eukaryota</taxon>
        <taxon>Viridiplantae</taxon>
        <taxon>Streptophyta</taxon>
        <taxon>Embryophyta</taxon>
        <taxon>Tracheophyta</taxon>
        <taxon>Spermatophyta</taxon>
        <taxon>Magnoliopsida</taxon>
        <taxon>Ranunculales</taxon>
        <taxon>Papaveraceae</taxon>
        <taxon>Papaveroideae</taxon>
        <taxon>Papaver</taxon>
    </lineage>
</organism>
<evidence type="ECO:0000313" key="11">
    <source>
        <dbReference type="Proteomes" id="UP000316621"/>
    </source>
</evidence>
<name>A0A4Y7K659_PAPSO</name>
<dbReference type="OMA" id="AFDYYLH"/>
<dbReference type="InterPro" id="IPR008949">
    <property type="entry name" value="Isoprenoid_synthase_dom_sf"/>
</dbReference>
<proteinExistence type="inferred from homology"/>
<dbReference type="SUPFAM" id="SSF48576">
    <property type="entry name" value="Terpenoid synthases"/>
    <property type="match status" value="1"/>
</dbReference>
<dbReference type="Gene3D" id="1.10.600.10">
    <property type="entry name" value="Farnesyl Diphosphate Synthase"/>
    <property type="match status" value="1"/>
</dbReference>
<keyword evidence="4 9" id="KW-0808">Transferase</keyword>
<dbReference type="PANTHER" id="PTHR12001:SF69">
    <property type="entry name" value="ALL TRANS-POLYPRENYL-DIPHOSPHATE SYNTHASE PDSS1"/>
    <property type="match status" value="1"/>
</dbReference>
<evidence type="ECO:0000256" key="4">
    <source>
        <dbReference type="ARBA" id="ARBA00022679"/>
    </source>
</evidence>
<dbReference type="PROSITE" id="PS00723">
    <property type="entry name" value="POLYPRENYL_SYNTHASE_1"/>
    <property type="match status" value="1"/>
</dbReference>